<dbReference type="EMBL" id="BARW01024635">
    <property type="protein sequence ID" value="GAI94144.1"/>
    <property type="molecule type" value="Genomic_DNA"/>
</dbReference>
<comment type="caution">
    <text evidence="2">The sequence shown here is derived from an EMBL/GenBank/DDBJ whole genome shotgun (WGS) entry which is preliminary data.</text>
</comment>
<accession>X1UP72</accession>
<dbReference type="AlphaFoldDB" id="X1UP72"/>
<reference evidence="2" key="1">
    <citation type="journal article" date="2014" name="Front. Microbiol.">
        <title>High frequency of phylogenetically diverse reductive dehalogenase-homologous genes in deep subseafloor sedimentary metagenomes.</title>
        <authorList>
            <person name="Kawai M."/>
            <person name="Futagami T."/>
            <person name="Toyoda A."/>
            <person name="Takaki Y."/>
            <person name="Nishi S."/>
            <person name="Hori S."/>
            <person name="Arai W."/>
            <person name="Tsubouchi T."/>
            <person name="Morono Y."/>
            <person name="Uchiyama I."/>
            <person name="Ito T."/>
            <person name="Fujiyama A."/>
            <person name="Inagaki F."/>
            <person name="Takami H."/>
        </authorList>
    </citation>
    <scope>NUCLEOTIDE SEQUENCE</scope>
    <source>
        <strain evidence="2">Expedition CK06-06</strain>
    </source>
</reference>
<evidence type="ECO:0000313" key="2">
    <source>
        <dbReference type="EMBL" id="GAI94144.1"/>
    </source>
</evidence>
<keyword evidence="1" id="KW-0472">Membrane</keyword>
<sequence length="48" mass="5287">ALCVCTSEWLAVVFTMSIVKTLGVIITLTLRKQYQIILGYKASPPFAV</sequence>
<keyword evidence="1" id="KW-1133">Transmembrane helix</keyword>
<feature type="non-terminal residue" evidence="2">
    <location>
        <position position="1"/>
    </location>
</feature>
<protein>
    <submittedName>
        <fullName evidence="2">Uncharacterized protein</fullName>
    </submittedName>
</protein>
<evidence type="ECO:0000256" key="1">
    <source>
        <dbReference type="SAM" id="Phobius"/>
    </source>
</evidence>
<keyword evidence="1" id="KW-0812">Transmembrane</keyword>
<feature type="transmembrane region" description="Helical" evidence="1">
    <location>
        <begin position="12"/>
        <end position="30"/>
    </location>
</feature>
<organism evidence="2">
    <name type="scientific">marine sediment metagenome</name>
    <dbReference type="NCBI Taxonomy" id="412755"/>
    <lineage>
        <taxon>unclassified sequences</taxon>
        <taxon>metagenomes</taxon>
        <taxon>ecological metagenomes</taxon>
    </lineage>
</organism>
<proteinExistence type="predicted"/>
<name>X1UP72_9ZZZZ</name>
<gene>
    <name evidence="2" type="ORF">S12H4_40574</name>
</gene>